<feature type="transmembrane region" description="Helical" evidence="6">
    <location>
        <begin position="228"/>
        <end position="250"/>
    </location>
</feature>
<dbReference type="Gene3D" id="1.20.1250.20">
    <property type="entry name" value="MFS general substrate transporter like domains"/>
    <property type="match status" value="1"/>
</dbReference>
<organism evidence="8 9">
    <name type="scientific">Paenibacillus glycanilyticus</name>
    <dbReference type="NCBI Taxonomy" id="126569"/>
    <lineage>
        <taxon>Bacteria</taxon>
        <taxon>Bacillati</taxon>
        <taxon>Bacillota</taxon>
        <taxon>Bacilli</taxon>
        <taxon>Bacillales</taxon>
        <taxon>Paenibacillaceae</taxon>
        <taxon>Paenibacillus</taxon>
    </lineage>
</organism>
<comment type="subcellular location">
    <subcellularLocation>
        <location evidence="1">Cell membrane</location>
        <topology evidence="1">Multi-pass membrane protein</topology>
    </subcellularLocation>
</comment>
<feature type="transmembrane region" description="Helical" evidence="6">
    <location>
        <begin position="165"/>
        <end position="184"/>
    </location>
</feature>
<name>A0ABQ6GC05_9BACL</name>
<evidence type="ECO:0000313" key="9">
    <source>
        <dbReference type="Proteomes" id="UP001157114"/>
    </source>
</evidence>
<comment type="caution">
    <text evidence="8">The sequence shown here is derived from an EMBL/GenBank/DDBJ whole genome shotgun (WGS) entry which is preliminary data.</text>
</comment>
<evidence type="ECO:0000256" key="6">
    <source>
        <dbReference type="SAM" id="Phobius"/>
    </source>
</evidence>
<gene>
    <name evidence="8" type="ORF">MU1_15320</name>
</gene>
<feature type="transmembrane region" description="Helical" evidence="6">
    <location>
        <begin position="382"/>
        <end position="400"/>
    </location>
</feature>
<dbReference type="Pfam" id="PF07690">
    <property type="entry name" value="MFS_1"/>
    <property type="match status" value="1"/>
</dbReference>
<dbReference type="InterPro" id="IPR052714">
    <property type="entry name" value="MFS_Exporter"/>
</dbReference>
<keyword evidence="4 6" id="KW-1133">Transmembrane helix</keyword>
<dbReference type="CDD" id="cd17489">
    <property type="entry name" value="MFS_YfcJ_like"/>
    <property type="match status" value="1"/>
</dbReference>
<dbReference type="PANTHER" id="PTHR23531">
    <property type="entry name" value="QUINOLENE RESISTANCE PROTEIN NORA"/>
    <property type="match status" value="1"/>
</dbReference>
<feature type="transmembrane region" description="Helical" evidence="6">
    <location>
        <begin position="109"/>
        <end position="127"/>
    </location>
</feature>
<protein>
    <submittedName>
        <fullName evidence="8">MFS transporter</fullName>
    </submittedName>
</protein>
<evidence type="ECO:0000256" key="4">
    <source>
        <dbReference type="ARBA" id="ARBA00022989"/>
    </source>
</evidence>
<evidence type="ECO:0000256" key="5">
    <source>
        <dbReference type="ARBA" id="ARBA00023136"/>
    </source>
</evidence>
<keyword evidence="3 6" id="KW-0812">Transmembrane</keyword>
<keyword evidence="2" id="KW-0813">Transport</keyword>
<reference evidence="8 9" key="1">
    <citation type="submission" date="2023-03" db="EMBL/GenBank/DDBJ databases">
        <title>Draft genome sequence of the bacteria which degrade cell wall of Tricholomamatutake.</title>
        <authorList>
            <person name="Konishi Y."/>
            <person name="Fukuta Y."/>
            <person name="Shirasaka N."/>
        </authorList>
    </citation>
    <scope>NUCLEOTIDE SEQUENCE [LARGE SCALE GENOMIC DNA]</scope>
    <source>
        <strain evidence="9">mu1</strain>
    </source>
</reference>
<dbReference type="PANTHER" id="PTHR23531:SF2">
    <property type="entry name" value="PERMEASE"/>
    <property type="match status" value="1"/>
</dbReference>
<dbReference type="InterPro" id="IPR036259">
    <property type="entry name" value="MFS_trans_sf"/>
</dbReference>
<evidence type="ECO:0000256" key="3">
    <source>
        <dbReference type="ARBA" id="ARBA00022692"/>
    </source>
</evidence>
<sequence>MLREKIWTRNFVTICVSSFFMFLTFYVLTTAFPLYVRDSLHGNQQQMGLVITIYVLGGVLIRPFSGQWVDRFGKRKMAIIGMVIFLIACLSYFGTKGIILFLIVRFIHGMSYAVASTAMSTVAATIVPTSRQGEGMGYYTMFMSIAMVVGPALGLFLWQDKNINVLLLAICVIAAASLVFAALLRMPGEKRSKETAVAIAAEAEQPEPAVTVTSAAKSSVLSRFVEPAALPISLVGFILSFAYSSLSSFMASFTDEIHQSQVTGTFFMVFAVMIVAFRPLIGKIFDRYKEHYLYYPGVGLFAVGMFLLSQAHSAAMVLFAGVIMGIGYGALLPCFQTLAIKLSPEHRRGSANGTFFLMFDLGYGLGSYFMGMVASFTDYRMMYFVAGIVTLVCAGGYYLLHHRPRARLLVGSQKANAA</sequence>
<dbReference type="SUPFAM" id="SSF103473">
    <property type="entry name" value="MFS general substrate transporter"/>
    <property type="match status" value="1"/>
</dbReference>
<feature type="transmembrane region" description="Helical" evidence="6">
    <location>
        <begin position="12"/>
        <end position="35"/>
    </location>
</feature>
<dbReference type="InterPro" id="IPR011701">
    <property type="entry name" value="MFS"/>
</dbReference>
<evidence type="ECO:0000313" key="8">
    <source>
        <dbReference type="EMBL" id="GLX67187.1"/>
    </source>
</evidence>
<dbReference type="EMBL" id="BSSQ01000006">
    <property type="protein sequence ID" value="GLX67187.1"/>
    <property type="molecule type" value="Genomic_DNA"/>
</dbReference>
<feature type="transmembrane region" description="Helical" evidence="6">
    <location>
        <begin position="292"/>
        <end position="308"/>
    </location>
</feature>
<evidence type="ECO:0000256" key="2">
    <source>
        <dbReference type="ARBA" id="ARBA00022448"/>
    </source>
</evidence>
<accession>A0ABQ6GC05</accession>
<evidence type="ECO:0000259" key="7">
    <source>
        <dbReference type="PROSITE" id="PS50850"/>
    </source>
</evidence>
<dbReference type="InterPro" id="IPR020846">
    <property type="entry name" value="MFS_dom"/>
</dbReference>
<keyword evidence="9" id="KW-1185">Reference proteome</keyword>
<dbReference type="PROSITE" id="PS50850">
    <property type="entry name" value="MFS"/>
    <property type="match status" value="1"/>
</dbReference>
<keyword evidence="5 6" id="KW-0472">Membrane</keyword>
<feature type="transmembrane region" description="Helical" evidence="6">
    <location>
        <begin position="355"/>
        <end position="376"/>
    </location>
</feature>
<proteinExistence type="predicted"/>
<evidence type="ECO:0000256" key="1">
    <source>
        <dbReference type="ARBA" id="ARBA00004651"/>
    </source>
</evidence>
<feature type="transmembrane region" description="Helical" evidence="6">
    <location>
        <begin position="47"/>
        <end position="65"/>
    </location>
</feature>
<feature type="transmembrane region" description="Helical" evidence="6">
    <location>
        <begin position="314"/>
        <end position="335"/>
    </location>
</feature>
<feature type="domain" description="Major facilitator superfamily (MFS) profile" evidence="7">
    <location>
        <begin position="10"/>
        <end position="405"/>
    </location>
</feature>
<feature type="transmembrane region" description="Helical" evidence="6">
    <location>
        <begin position="262"/>
        <end position="280"/>
    </location>
</feature>
<feature type="transmembrane region" description="Helical" evidence="6">
    <location>
        <begin position="139"/>
        <end position="159"/>
    </location>
</feature>
<dbReference type="Proteomes" id="UP001157114">
    <property type="component" value="Unassembled WGS sequence"/>
</dbReference>
<feature type="transmembrane region" description="Helical" evidence="6">
    <location>
        <begin position="77"/>
        <end position="103"/>
    </location>
</feature>